<feature type="domain" description="ABC transporter" evidence="10">
    <location>
        <begin position="659"/>
        <end position="885"/>
    </location>
</feature>
<dbReference type="GO" id="GO:0016887">
    <property type="term" value="F:ATP hydrolysis activity"/>
    <property type="evidence" value="ECO:0007669"/>
    <property type="project" value="InterPro"/>
</dbReference>
<dbReference type="InterPro" id="IPR027417">
    <property type="entry name" value="P-loop_NTPase"/>
</dbReference>
<proteinExistence type="predicted"/>
<dbReference type="SMART" id="SM00382">
    <property type="entry name" value="AAA"/>
    <property type="match status" value="2"/>
</dbReference>
<dbReference type="InterPro" id="IPR011527">
    <property type="entry name" value="ABC1_TM_dom"/>
</dbReference>
<keyword evidence="5" id="KW-0547">Nucleotide-binding</keyword>
<feature type="transmembrane region" description="Helical" evidence="9">
    <location>
        <begin position="71"/>
        <end position="92"/>
    </location>
</feature>
<evidence type="ECO:0000256" key="2">
    <source>
        <dbReference type="ARBA" id="ARBA00022448"/>
    </source>
</evidence>
<keyword evidence="13" id="KW-1185">Reference proteome</keyword>
<dbReference type="Gene3D" id="1.20.1560.10">
    <property type="entry name" value="ABC transporter type 1, transmembrane domain"/>
    <property type="match status" value="2"/>
</dbReference>
<dbReference type="CDD" id="cd18602">
    <property type="entry name" value="ABC_6TM_SUR1_D2_like"/>
    <property type="match status" value="1"/>
</dbReference>
<feature type="domain" description="ABC transmembrane type-1" evidence="11">
    <location>
        <begin position="1113"/>
        <end position="1392"/>
    </location>
</feature>
<keyword evidence="7 9" id="KW-1133">Transmembrane helix</keyword>
<evidence type="ECO:0000313" key="12">
    <source>
        <dbReference type="EMBL" id="KAF0771901.1"/>
    </source>
</evidence>
<dbReference type="GO" id="GO:0016020">
    <property type="term" value="C:membrane"/>
    <property type="evidence" value="ECO:0007669"/>
    <property type="project" value="UniProtKB-SubCell"/>
</dbReference>
<protein>
    <submittedName>
        <fullName evidence="12">ATP-binding cassette sub-family C member Sur-like isoform X2</fullName>
    </submittedName>
</protein>
<dbReference type="FunFam" id="1.20.1560.10:FF:000013">
    <property type="entry name" value="ABC transporter C family member 2"/>
    <property type="match status" value="1"/>
</dbReference>
<feature type="transmembrane region" description="Helical" evidence="9">
    <location>
        <begin position="1100"/>
        <end position="1119"/>
    </location>
</feature>
<dbReference type="Pfam" id="PF00664">
    <property type="entry name" value="ABC_membrane"/>
    <property type="match status" value="2"/>
</dbReference>
<dbReference type="PANTHER" id="PTHR24223:SF461">
    <property type="entry name" value="ATP-BINDING CASSETTE SUB-FAMILY C MEMBER SUR"/>
    <property type="match status" value="1"/>
</dbReference>
<feature type="domain" description="ABC transporter" evidence="10">
    <location>
        <begin position="1427"/>
        <end position="1655"/>
    </location>
</feature>
<evidence type="ECO:0000256" key="5">
    <source>
        <dbReference type="ARBA" id="ARBA00022741"/>
    </source>
</evidence>
<evidence type="ECO:0000259" key="10">
    <source>
        <dbReference type="PROSITE" id="PS50893"/>
    </source>
</evidence>
<dbReference type="Proteomes" id="UP000478052">
    <property type="component" value="Unassembled WGS sequence"/>
</dbReference>
<feature type="transmembrane region" description="Helical" evidence="9">
    <location>
        <begin position="31"/>
        <end position="51"/>
    </location>
</feature>
<dbReference type="InterPro" id="IPR050173">
    <property type="entry name" value="ABC_transporter_C-like"/>
</dbReference>
<dbReference type="GO" id="GO:0140359">
    <property type="term" value="F:ABC-type transporter activity"/>
    <property type="evidence" value="ECO:0007669"/>
    <property type="project" value="InterPro"/>
</dbReference>
<dbReference type="SUPFAM" id="SSF90123">
    <property type="entry name" value="ABC transporter transmembrane region"/>
    <property type="match status" value="2"/>
</dbReference>
<reference evidence="12 13" key="1">
    <citation type="submission" date="2019-08" db="EMBL/GenBank/DDBJ databases">
        <title>Whole genome of Aphis craccivora.</title>
        <authorList>
            <person name="Voronova N.V."/>
            <person name="Shulinski R.S."/>
            <person name="Bandarenka Y.V."/>
            <person name="Zhorov D.G."/>
            <person name="Warner D."/>
        </authorList>
    </citation>
    <scope>NUCLEOTIDE SEQUENCE [LARGE SCALE GENOMIC DNA]</scope>
    <source>
        <strain evidence="12">180601</strain>
        <tissue evidence="12">Whole Body</tissue>
    </source>
</reference>
<comment type="subcellular location">
    <subcellularLocation>
        <location evidence="1">Membrane</location>
        <topology evidence="1">Multi-pass membrane protein</topology>
    </subcellularLocation>
</comment>
<feature type="transmembrane region" description="Helical" evidence="9">
    <location>
        <begin position="329"/>
        <end position="350"/>
    </location>
</feature>
<feature type="transmembrane region" description="Helical" evidence="9">
    <location>
        <begin position="567"/>
        <end position="586"/>
    </location>
</feature>
<gene>
    <name evidence="12" type="ORF">FWK35_00003164</name>
</gene>
<dbReference type="CDD" id="cd03250">
    <property type="entry name" value="ABCC_MRP_domain1"/>
    <property type="match status" value="1"/>
</dbReference>
<evidence type="ECO:0000313" key="13">
    <source>
        <dbReference type="Proteomes" id="UP000478052"/>
    </source>
</evidence>
<dbReference type="GO" id="GO:0005524">
    <property type="term" value="F:ATP binding"/>
    <property type="evidence" value="ECO:0007669"/>
    <property type="project" value="UniProtKB-KW"/>
</dbReference>
<dbReference type="FunFam" id="3.40.50.300:FF:000997">
    <property type="entry name" value="Multidrug resistance-associated protein 1"/>
    <property type="match status" value="1"/>
</dbReference>
<feature type="transmembrane region" description="Helical" evidence="9">
    <location>
        <begin position="527"/>
        <end position="547"/>
    </location>
</feature>
<evidence type="ECO:0000256" key="6">
    <source>
        <dbReference type="ARBA" id="ARBA00022840"/>
    </source>
</evidence>
<feature type="transmembrane region" description="Helical" evidence="9">
    <location>
        <begin position="98"/>
        <end position="118"/>
    </location>
</feature>
<organism evidence="12 13">
    <name type="scientific">Aphis craccivora</name>
    <name type="common">Cowpea aphid</name>
    <dbReference type="NCBI Taxonomy" id="307492"/>
    <lineage>
        <taxon>Eukaryota</taxon>
        <taxon>Metazoa</taxon>
        <taxon>Ecdysozoa</taxon>
        <taxon>Arthropoda</taxon>
        <taxon>Hexapoda</taxon>
        <taxon>Insecta</taxon>
        <taxon>Pterygota</taxon>
        <taxon>Neoptera</taxon>
        <taxon>Paraneoptera</taxon>
        <taxon>Hemiptera</taxon>
        <taxon>Sternorrhyncha</taxon>
        <taxon>Aphidomorpha</taxon>
        <taxon>Aphidoidea</taxon>
        <taxon>Aphididae</taxon>
        <taxon>Aphidini</taxon>
        <taxon>Aphis</taxon>
        <taxon>Aphis</taxon>
    </lineage>
</organism>
<evidence type="ECO:0000256" key="8">
    <source>
        <dbReference type="ARBA" id="ARBA00023136"/>
    </source>
</evidence>
<keyword evidence="8 9" id="KW-0472">Membrane</keyword>
<keyword evidence="6 12" id="KW-0067">ATP-binding</keyword>
<dbReference type="PROSITE" id="PS00211">
    <property type="entry name" value="ABC_TRANSPORTER_1"/>
    <property type="match status" value="1"/>
</dbReference>
<feature type="domain" description="ABC transmembrane type-1" evidence="11">
    <location>
        <begin position="281"/>
        <end position="583"/>
    </location>
</feature>
<dbReference type="Gene3D" id="3.40.50.300">
    <property type="entry name" value="P-loop containing nucleotide triphosphate hydrolases"/>
    <property type="match status" value="2"/>
</dbReference>
<accession>A0A6G0ZKN7</accession>
<sequence>MGRFWCTTYRAEWNNTEPKPWLVYDPCDMELFNVITFGFALYANMLIFIYIKCISTSNPSPRRLLFRGHSARCTVNTIACLIEFALTIDYALSTCGSLVLATVGLLAQLSSGLVCYMLEVAGQPGPMGCGVLAWLVCGLSRALLFVSLADAGFAVHTHVRPPALALSAACCYATAALHLYAMTERSRINKTDLDLQFFTYKHDLCSWYSRITFYWLTGFLRNCYKHLIQLEDLGQLPNREKSTTQYGRLYDIYQQQKDKYGTSTKVSMWKCYCKVYWKEFLVGGILKMMGDFVGYIGPLGVSVIVNFVAKEQSVNNLTNYDPENSCCVTFWEFLNNGYVMAFIMLISCIAQGSFSQASTHILNAEGIRLKSGLQAMLYCKMLKLQQTQVDSTSENGHIINLLSEDTTNIMSSFWIGHYIWAIPLKIIILIYLLYLKLGWSAIIGSACCIAIMIPLQFFIGKKMSSNSKEISNLSDKRLQLTNEVLQGIRLVKLCGWENEFVDRITDARNNELDLLDKDSIYWGSMTFLTHASSVLVSLFCLGLYCLQNGTQLDSGAIFSSLALSNQLTVPLFIFPITVPIIIAAIVSTKRIEEFMSLPEITPNTKHLKTWPNKNNKHKQSTNNVSWTKSDMSISNTLIENNISEENENTKQDMETEVCVSIKDATFAWPNSKTPVLTVNNLKIEEGKLTIITGKVGSGKTSMLLALLGEMNCLFGEIDFKRGTTVAYVSQRTWLLNASVLENIVFGDKYNKSRFKRVIDACALGPDIDILPDKERTIIGDRGIALSGGQQQRVAIARALYSKANIILMDNPLSALDSDVSQHVLFNGIKKSTLNQIKTVIMTTSFASDLSFADSIVLVEAGKIEFFGSLADLETRGVQNMIVKMENQDHGRRTASERWKLFKLVSKIGHQLHRNWPTIESQKKLKKNFGALYGSRYLTHDLLLPTDECGDGDSIIERNHWQTSNKKRERSATIADIQLPRRKPFVDEILVNQPAISFHSSIKYRNYPQEKQVQKSLRRQVLSSVRIPYSSNRSNKITQHSIKRKLKQDDDITEEAVMLKKVPSNVSDISDDNTSDLKSERSRFEDEFVYKSVSLRTYFKYISWSGWTTYICYIILTISWQTSRVIIDFWLSYWSNIDFSSETQAFWDLVVYSLLCMISIVLSALSNTLGQYGALKARKLVHRRMLNNIILCPLSFFDSTPIGRIDNCFSNDLVIIDKKIGTSMQRLVHFVFLCLCGIIVNAIITPWFLIIVVPICLVYYTVQKFYRCSSRDLQKLEGNLRSPMITHCNETISGLDTIRAFGKETWFMSEMINRIDNHTKVFLIISSSNRWLGIALDYLGGAIVFVATMVALITTTFFSSAISSAMVGLAINYTLLVPVYLNWVVKFFADLETYMSAVERTEEFATIPIENYRSETVITRAWPSKGYIVLDKVSVKYNESLEPVISNVSLNIPPGQKVGICGRTGSGKSSLVMSILNMVPIRDGTIMIDGIDINNVPLQSLRSRISVIPQDVKMFGGTIRQNLDLKNEYSDNEIWSSLRMAQMEDTVKLQLGGLEGVVNNSGDNLSNGQKQLLCLARAILQDNVCLIMDEPTSSVDDETENKLLEAIKKSFNGRTVITIAHRLSTIVDYDRVLILEGGKIIEDTTPSCIKSFPECL</sequence>
<evidence type="ECO:0000259" key="11">
    <source>
        <dbReference type="PROSITE" id="PS50929"/>
    </source>
</evidence>
<dbReference type="Pfam" id="PF00005">
    <property type="entry name" value="ABC_tran"/>
    <property type="match status" value="2"/>
</dbReference>
<dbReference type="FunFam" id="1.20.1560.10:FF:000006">
    <property type="entry name" value="ATP-binding cassette, sub-family C (CFTR/MRP), member 9"/>
    <property type="match status" value="1"/>
</dbReference>
<dbReference type="InterPro" id="IPR017871">
    <property type="entry name" value="ABC_transporter-like_CS"/>
</dbReference>
<feature type="transmembrane region" description="Helical" evidence="9">
    <location>
        <begin position="161"/>
        <end position="181"/>
    </location>
</feature>
<feature type="transmembrane region" description="Helical" evidence="9">
    <location>
        <begin position="439"/>
        <end position="459"/>
    </location>
</feature>
<dbReference type="PANTHER" id="PTHR24223">
    <property type="entry name" value="ATP-BINDING CASSETTE SUB-FAMILY C"/>
    <property type="match status" value="1"/>
</dbReference>
<feature type="transmembrane region" description="Helical" evidence="9">
    <location>
        <begin position="1226"/>
        <end position="1259"/>
    </location>
</feature>
<keyword evidence="4" id="KW-0677">Repeat</keyword>
<keyword evidence="2" id="KW-0813">Transport</keyword>
<feature type="transmembrane region" description="Helical" evidence="9">
    <location>
        <begin position="1364"/>
        <end position="1384"/>
    </location>
</feature>
<dbReference type="FunFam" id="3.40.50.300:FF:000838">
    <property type="entry name" value="ABC multidrug transporter (Eurofung)"/>
    <property type="match status" value="1"/>
</dbReference>
<evidence type="ECO:0000256" key="7">
    <source>
        <dbReference type="ARBA" id="ARBA00022989"/>
    </source>
</evidence>
<dbReference type="PROSITE" id="PS50893">
    <property type="entry name" value="ABC_TRANSPORTER_2"/>
    <property type="match status" value="2"/>
</dbReference>
<keyword evidence="3 9" id="KW-0812">Transmembrane</keyword>
<feature type="transmembrane region" description="Helical" evidence="9">
    <location>
        <begin position="1337"/>
        <end position="1357"/>
    </location>
</feature>
<evidence type="ECO:0000256" key="4">
    <source>
        <dbReference type="ARBA" id="ARBA00022737"/>
    </source>
</evidence>
<dbReference type="SUPFAM" id="SSF52540">
    <property type="entry name" value="P-loop containing nucleoside triphosphate hydrolases"/>
    <property type="match status" value="2"/>
</dbReference>
<evidence type="ECO:0000256" key="9">
    <source>
        <dbReference type="SAM" id="Phobius"/>
    </source>
</evidence>
<dbReference type="OrthoDB" id="6500128at2759"/>
<name>A0A6G0ZKN7_APHCR</name>
<comment type="caution">
    <text evidence="12">The sequence shown here is derived from an EMBL/GenBank/DDBJ whole genome shotgun (WGS) entry which is preliminary data.</text>
</comment>
<feature type="transmembrane region" description="Helical" evidence="9">
    <location>
        <begin position="130"/>
        <end position="149"/>
    </location>
</feature>
<dbReference type="CDD" id="cd03244">
    <property type="entry name" value="ABCC_MRP_domain2"/>
    <property type="match status" value="1"/>
</dbReference>
<dbReference type="EMBL" id="VUJU01000236">
    <property type="protein sequence ID" value="KAF0771901.1"/>
    <property type="molecule type" value="Genomic_DNA"/>
</dbReference>
<feature type="transmembrane region" description="Helical" evidence="9">
    <location>
        <begin position="1148"/>
        <end position="1174"/>
    </location>
</feature>
<evidence type="ECO:0000256" key="3">
    <source>
        <dbReference type="ARBA" id="ARBA00022692"/>
    </source>
</evidence>
<dbReference type="PROSITE" id="PS50929">
    <property type="entry name" value="ABC_TM1F"/>
    <property type="match status" value="2"/>
</dbReference>
<feature type="transmembrane region" description="Helical" evidence="9">
    <location>
        <begin position="413"/>
        <end position="433"/>
    </location>
</feature>
<dbReference type="InterPro" id="IPR036640">
    <property type="entry name" value="ABC1_TM_sf"/>
</dbReference>
<dbReference type="InterPro" id="IPR003593">
    <property type="entry name" value="AAA+_ATPase"/>
</dbReference>
<evidence type="ECO:0000256" key="1">
    <source>
        <dbReference type="ARBA" id="ARBA00004141"/>
    </source>
</evidence>
<dbReference type="InterPro" id="IPR003439">
    <property type="entry name" value="ABC_transporter-like_ATP-bd"/>
</dbReference>